<keyword evidence="2" id="KW-1185">Reference proteome</keyword>
<organism evidence="1 2">
    <name type="scientific">Devosia nitrariae</name>
    <dbReference type="NCBI Taxonomy" id="2071872"/>
    <lineage>
        <taxon>Bacteria</taxon>
        <taxon>Pseudomonadati</taxon>
        <taxon>Pseudomonadota</taxon>
        <taxon>Alphaproteobacteria</taxon>
        <taxon>Hyphomicrobiales</taxon>
        <taxon>Devosiaceae</taxon>
        <taxon>Devosia</taxon>
    </lineage>
</organism>
<protein>
    <submittedName>
        <fullName evidence="1">Uncharacterized protein</fullName>
    </submittedName>
</protein>
<name>A0ABQ5W184_9HYPH</name>
<evidence type="ECO:0000313" key="2">
    <source>
        <dbReference type="Proteomes" id="UP001156691"/>
    </source>
</evidence>
<comment type="caution">
    <text evidence="1">The sequence shown here is derived from an EMBL/GenBank/DDBJ whole genome shotgun (WGS) entry which is preliminary data.</text>
</comment>
<sequence>MLPAPLSAKLYKLAKCHPYLKLNGNGRFSKAFVRTGDYSNITLQNEFETEDVFGNDGPTRTLRAKWLVQKSGVLNQGWRQISDLGHAIIFGGSPDSFYTQAAQAAGGSFLTDEIGQDEAAVLPFLDGEVTAVMSLDAVPIAYVENQHYTFDPASGIFDIRKHPDGVVVDADGRAAVEITYGAPAITAADKVLHAGIMQLDDGLVGAAMFNQVGKGENLRITCHQVTFLNTEEVPIGSDENSPVAISVNGTLSEDPSKAEGFRWGEILKLKRA</sequence>
<dbReference type="RefSeq" id="WP_284339044.1">
    <property type="nucleotide sequence ID" value="NZ_BSNS01000004.1"/>
</dbReference>
<reference evidence="2" key="1">
    <citation type="journal article" date="2019" name="Int. J. Syst. Evol. Microbiol.">
        <title>The Global Catalogue of Microorganisms (GCM) 10K type strain sequencing project: providing services to taxonomists for standard genome sequencing and annotation.</title>
        <authorList>
            <consortium name="The Broad Institute Genomics Platform"/>
            <consortium name="The Broad Institute Genome Sequencing Center for Infectious Disease"/>
            <person name="Wu L."/>
            <person name="Ma J."/>
        </authorList>
    </citation>
    <scope>NUCLEOTIDE SEQUENCE [LARGE SCALE GENOMIC DNA]</scope>
    <source>
        <strain evidence="2">NBRC 112416</strain>
    </source>
</reference>
<proteinExistence type="predicted"/>
<accession>A0ABQ5W184</accession>
<evidence type="ECO:0000313" key="1">
    <source>
        <dbReference type="EMBL" id="GLQ53598.1"/>
    </source>
</evidence>
<dbReference type="EMBL" id="BSNS01000004">
    <property type="protein sequence ID" value="GLQ53598.1"/>
    <property type="molecule type" value="Genomic_DNA"/>
</dbReference>
<dbReference type="Proteomes" id="UP001156691">
    <property type="component" value="Unassembled WGS sequence"/>
</dbReference>
<gene>
    <name evidence="1" type="ORF">GCM10010862_08570</name>
</gene>